<dbReference type="EMBL" id="JAAGPU010000031">
    <property type="protein sequence ID" value="NEU06028.1"/>
    <property type="molecule type" value="Genomic_DNA"/>
</dbReference>
<name>A0A6M0H6Q7_9CLOT</name>
<dbReference type="Proteomes" id="UP000481872">
    <property type="component" value="Unassembled WGS sequence"/>
</dbReference>
<keyword evidence="3" id="KW-1185">Reference proteome</keyword>
<proteinExistence type="predicted"/>
<feature type="transmembrane region" description="Helical" evidence="1">
    <location>
        <begin position="13"/>
        <end position="33"/>
    </location>
</feature>
<keyword evidence="1" id="KW-0472">Membrane</keyword>
<organism evidence="2 3">
    <name type="scientific">Clostridium senegalense</name>
    <dbReference type="NCBI Taxonomy" id="1465809"/>
    <lineage>
        <taxon>Bacteria</taxon>
        <taxon>Bacillati</taxon>
        <taxon>Bacillota</taxon>
        <taxon>Clostridia</taxon>
        <taxon>Eubacteriales</taxon>
        <taxon>Clostridiaceae</taxon>
        <taxon>Clostridium</taxon>
    </lineage>
</organism>
<comment type="caution">
    <text evidence="2">The sequence shown here is derived from an EMBL/GenBank/DDBJ whole genome shotgun (WGS) entry which is preliminary data.</text>
</comment>
<keyword evidence="1" id="KW-0812">Transmembrane</keyword>
<evidence type="ECO:0000256" key="1">
    <source>
        <dbReference type="SAM" id="Phobius"/>
    </source>
</evidence>
<protein>
    <submittedName>
        <fullName evidence="2">Uncharacterized protein</fullName>
    </submittedName>
</protein>
<evidence type="ECO:0000313" key="3">
    <source>
        <dbReference type="Proteomes" id="UP000481872"/>
    </source>
</evidence>
<reference evidence="2 3" key="1">
    <citation type="submission" date="2020-02" db="EMBL/GenBank/DDBJ databases">
        <title>Genome assembly of a novel Clostridium senegalense strain.</title>
        <authorList>
            <person name="Gupta T.B."/>
            <person name="Jauregui R."/>
            <person name="Maclean P."/>
            <person name="Nawarathana A."/>
            <person name="Brightwell G."/>
        </authorList>
    </citation>
    <scope>NUCLEOTIDE SEQUENCE [LARGE SCALE GENOMIC DNA]</scope>
    <source>
        <strain evidence="2 3">AGRFS4</strain>
    </source>
</reference>
<dbReference type="RefSeq" id="WP_061994721.1">
    <property type="nucleotide sequence ID" value="NZ_JAAGPU010000031.1"/>
</dbReference>
<accession>A0A6M0H6Q7</accession>
<evidence type="ECO:0000313" key="2">
    <source>
        <dbReference type="EMBL" id="NEU06028.1"/>
    </source>
</evidence>
<gene>
    <name evidence="2" type="ORF">G3M99_14425</name>
</gene>
<keyword evidence="1" id="KW-1133">Transmembrane helix</keyword>
<sequence>MKIIIKENMGRKFIIPIPMFCISIAINCISLAGKYGRKNKNSHSKINEESLEILKNIDKRILKKAFKDLKKSCKGMVIVDIEEHDGSYVKIII</sequence>
<dbReference type="AlphaFoldDB" id="A0A6M0H6Q7"/>